<dbReference type="InterPro" id="IPR040372">
    <property type="entry name" value="YaeB-like"/>
</dbReference>
<dbReference type="InterPro" id="IPR023368">
    <property type="entry name" value="UPF0066_cons_site"/>
</dbReference>
<dbReference type="PROSITE" id="PS01318">
    <property type="entry name" value="TSAA_1"/>
    <property type="match status" value="1"/>
</dbReference>
<evidence type="ECO:0000313" key="5">
    <source>
        <dbReference type="Proteomes" id="UP000019184"/>
    </source>
</evidence>
<dbReference type="OrthoDB" id="9804309at2"/>
<evidence type="ECO:0000256" key="1">
    <source>
        <dbReference type="ARBA" id="ARBA00022691"/>
    </source>
</evidence>
<keyword evidence="1" id="KW-0949">S-adenosyl-L-methionine</keyword>
<dbReference type="InterPro" id="IPR036414">
    <property type="entry name" value="YaeB_N_sf"/>
</dbReference>
<evidence type="ECO:0000256" key="2">
    <source>
        <dbReference type="ARBA" id="ARBA00033753"/>
    </source>
</evidence>
<dbReference type="RefSeq" id="WP_034430360.1">
    <property type="nucleotide sequence ID" value="NZ_CBTK010000020.1"/>
</dbReference>
<comment type="caution">
    <text evidence="4">The sequence shown here is derived from an EMBL/GenBank/DDBJ whole genome shotgun (WGS) entry which is preliminary data.</text>
</comment>
<dbReference type="Pfam" id="PF18389">
    <property type="entry name" value="TrmO_C"/>
    <property type="match status" value="1"/>
</dbReference>
<dbReference type="SUPFAM" id="SSF118196">
    <property type="entry name" value="YaeB-like"/>
    <property type="match status" value="1"/>
</dbReference>
<dbReference type="Proteomes" id="UP000019184">
    <property type="component" value="Unassembled WGS sequence"/>
</dbReference>
<accession>A0A7U7G824</accession>
<gene>
    <name evidence="4" type="ORF">BN874_1160001</name>
</gene>
<dbReference type="PANTHER" id="PTHR12818:SF0">
    <property type="entry name" value="TRNA (ADENINE(37)-N6)-METHYLTRANSFERASE"/>
    <property type="match status" value="1"/>
</dbReference>
<dbReference type="PANTHER" id="PTHR12818">
    <property type="entry name" value="TRNA (ADENINE(37)-N6)-METHYLTRANSFERASE"/>
    <property type="match status" value="1"/>
</dbReference>
<evidence type="ECO:0000259" key="3">
    <source>
        <dbReference type="PROSITE" id="PS51668"/>
    </source>
</evidence>
<dbReference type="GO" id="GO:0089715">
    <property type="term" value="F:tRNA (L-threonylcarbamoyladenosine(37)-C2) methyltransferase activity"/>
    <property type="evidence" value="ECO:0007669"/>
    <property type="project" value="TreeGrafter"/>
</dbReference>
<dbReference type="CDD" id="cd09281">
    <property type="entry name" value="UPF0066"/>
    <property type="match status" value="1"/>
</dbReference>
<name>A0A7U7G824_9GAMM</name>
<dbReference type="InterPro" id="IPR023370">
    <property type="entry name" value="TrmO-like_N"/>
</dbReference>
<dbReference type="AlphaFoldDB" id="A0A7U7G824"/>
<reference evidence="4 5" key="1">
    <citation type="journal article" date="2014" name="ISME J.">
        <title>Candidatus Competibacter-lineage genomes retrieved from metagenomes reveal functional metabolic diversity.</title>
        <authorList>
            <person name="McIlroy S.J."/>
            <person name="Albertsen M."/>
            <person name="Andresen E.K."/>
            <person name="Saunders A.M."/>
            <person name="Kristiansen R."/>
            <person name="Stokholm-Bjerregaard M."/>
            <person name="Nielsen K.L."/>
            <person name="Nielsen P.H."/>
        </authorList>
    </citation>
    <scope>NUCLEOTIDE SEQUENCE [LARGE SCALE GENOMIC DNA]</scope>
    <source>
        <strain evidence="4 5">Run_B_J11</strain>
    </source>
</reference>
<feature type="domain" description="TsaA-like" evidence="3">
    <location>
        <begin position="4"/>
        <end position="145"/>
    </location>
</feature>
<dbReference type="FunFam" id="2.40.30.70:FF:000001">
    <property type="entry name" value="tRNA (N6-threonylcarbamoyladenosine(37)-N6)-methyltransferase TrmO"/>
    <property type="match status" value="1"/>
</dbReference>
<dbReference type="Pfam" id="PF01980">
    <property type="entry name" value="TrmO_N"/>
    <property type="match status" value="1"/>
</dbReference>
<dbReference type="Gene3D" id="2.40.30.70">
    <property type="entry name" value="YaeB-like"/>
    <property type="match status" value="1"/>
</dbReference>
<proteinExistence type="inferred from homology"/>
<keyword evidence="5" id="KW-1185">Reference proteome</keyword>
<dbReference type="EMBL" id="CBTK010000020">
    <property type="protein sequence ID" value="CDH43304.1"/>
    <property type="molecule type" value="Genomic_DNA"/>
</dbReference>
<protein>
    <recommendedName>
        <fullName evidence="3">TsaA-like domain-containing protein</fullName>
    </recommendedName>
</protein>
<dbReference type="PROSITE" id="PS51668">
    <property type="entry name" value="TSAA_2"/>
    <property type="match status" value="1"/>
</dbReference>
<comment type="similarity">
    <text evidence="2">Belongs to the tRNA methyltransferase O family.</text>
</comment>
<evidence type="ECO:0000313" key="4">
    <source>
        <dbReference type="EMBL" id="CDH43304.1"/>
    </source>
</evidence>
<dbReference type="NCBIfam" id="TIGR00104">
    <property type="entry name" value="tRNA_TsaA"/>
    <property type="match status" value="1"/>
</dbReference>
<dbReference type="Gene3D" id="3.30.2310.10">
    <property type="entry name" value="YaeB-like"/>
    <property type="match status" value="1"/>
</dbReference>
<dbReference type="InterPro" id="IPR036413">
    <property type="entry name" value="YaeB-like_sf"/>
</dbReference>
<organism evidence="4 5">
    <name type="scientific">Candidatus Contendobacter odensis Run_B_J11</name>
    <dbReference type="NCBI Taxonomy" id="1400861"/>
    <lineage>
        <taxon>Bacteria</taxon>
        <taxon>Pseudomonadati</taxon>
        <taxon>Pseudomonadota</taxon>
        <taxon>Gammaproteobacteria</taxon>
        <taxon>Candidatus Competibacteraceae</taxon>
        <taxon>Candidatus Contendibacter</taxon>
    </lineage>
</organism>
<sequence>MFQFAPIGVIRSCFRQKFGIPRQPGLVPAARATLELLPPYAQPEAVRGLEGFSHLWLLFVFHGVPVGHWQPTVRPPRLGGNRRLGVFATRSTFRPNPMGLSAVVLERIEIGEGRVVLHLAGVDVLDGTPVLDIKPYLPYADCIVDATGGFAVTAPALLPAVEFSLTAAAFCAAWPNGDLRELIAQILRQDPRPAYQQADSAPRQYGMTLYDCDVQWEVRDGIAYVLEIRPCPESADPV</sequence>
<dbReference type="InterPro" id="IPR041369">
    <property type="entry name" value="TrmO_C"/>
</dbReference>